<dbReference type="EMBL" id="BPQR01000005">
    <property type="protein sequence ID" value="GJE05040.1"/>
    <property type="molecule type" value="Genomic_DNA"/>
</dbReference>
<accession>A0ABQ4SPD6</accession>
<dbReference type="InterPro" id="IPR029044">
    <property type="entry name" value="Nucleotide-diphossugar_trans"/>
</dbReference>
<evidence type="ECO:0000313" key="2">
    <source>
        <dbReference type="EMBL" id="GJE05040.1"/>
    </source>
</evidence>
<evidence type="ECO:0000313" key="3">
    <source>
        <dbReference type="Proteomes" id="UP001055102"/>
    </source>
</evidence>
<feature type="domain" description="Glycosyltransferase 2-like" evidence="1">
    <location>
        <begin position="5"/>
        <end position="122"/>
    </location>
</feature>
<reference evidence="2" key="1">
    <citation type="journal article" date="2021" name="Front. Microbiol.">
        <title>Comprehensive Comparative Genomics and Phenotyping of Methylobacterium Species.</title>
        <authorList>
            <person name="Alessa O."/>
            <person name="Ogura Y."/>
            <person name="Fujitani Y."/>
            <person name="Takami H."/>
            <person name="Hayashi T."/>
            <person name="Sahin N."/>
            <person name="Tani A."/>
        </authorList>
    </citation>
    <scope>NUCLEOTIDE SEQUENCE</scope>
    <source>
        <strain evidence="2">LMG 23639</strain>
    </source>
</reference>
<name>A0ABQ4SPD6_9HYPH</name>
<reference evidence="2" key="2">
    <citation type="submission" date="2021-08" db="EMBL/GenBank/DDBJ databases">
        <authorList>
            <person name="Tani A."/>
            <person name="Ola A."/>
            <person name="Ogura Y."/>
            <person name="Katsura K."/>
            <person name="Hayashi T."/>
        </authorList>
    </citation>
    <scope>NUCLEOTIDE SEQUENCE</scope>
    <source>
        <strain evidence="2">LMG 23639</strain>
    </source>
</reference>
<sequence length="246" mass="26793">MQIAVVTPYYKEDIGDIRQAHESVLAQDLPCRHVLVADGFPKAEIDGWDCEHITLPTAHHDAGDFARGMGALHALNDGAEFVAFLDADNWLAPNHVSSLVETALANGTAVTTCRRTLRRLDGSVLDANDPESDGERFADTGTILFHKSIIDIISLWAMMPRNVGSIGDQIVWAAIKARRYPSSNTGLATLNYRTKFAGHYQARGETPPSGTVGIGHIQAGNQAWTSLNDHQRRCMLTGYGMVANAR</sequence>
<dbReference type="Proteomes" id="UP001055102">
    <property type="component" value="Unassembled WGS sequence"/>
</dbReference>
<dbReference type="InterPro" id="IPR001173">
    <property type="entry name" value="Glyco_trans_2-like"/>
</dbReference>
<dbReference type="SUPFAM" id="SSF53448">
    <property type="entry name" value="Nucleotide-diphospho-sugar transferases"/>
    <property type="match status" value="1"/>
</dbReference>
<keyword evidence="3" id="KW-1185">Reference proteome</keyword>
<gene>
    <name evidence="2" type="ORF">AOPFMNJM_0335</name>
</gene>
<dbReference type="RefSeq" id="WP_238273769.1">
    <property type="nucleotide sequence ID" value="NZ_BPQR01000005.1"/>
</dbReference>
<protein>
    <recommendedName>
        <fullName evidence="1">Glycosyltransferase 2-like domain-containing protein</fullName>
    </recommendedName>
</protein>
<dbReference type="Gene3D" id="3.90.550.10">
    <property type="entry name" value="Spore Coat Polysaccharide Biosynthesis Protein SpsA, Chain A"/>
    <property type="match status" value="1"/>
</dbReference>
<proteinExistence type="predicted"/>
<evidence type="ECO:0000259" key="1">
    <source>
        <dbReference type="Pfam" id="PF00535"/>
    </source>
</evidence>
<dbReference type="Pfam" id="PF00535">
    <property type="entry name" value="Glycos_transf_2"/>
    <property type="match status" value="1"/>
</dbReference>
<dbReference type="CDD" id="cd00761">
    <property type="entry name" value="Glyco_tranf_GTA_type"/>
    <property type="match status" value="1"/>
</dbReference>
<organism evidence="2 3">
    <name type="scientific">Methylobacterium jeotgali</name>
    <dbReference type="NCBI Taxonomy" id="381630"/>
    <lineage>
        <taxon>Bacteria</taxon>
        <taxon>Pseudomonadati</taxon>
        <taxon>Pseudomonadota</taxon>
        <taxon>Alphaproteobacteria</taxon>
        <taxon>Hyphomicrobiales</taxon>
        <taxon>Methylobacteriaceae</taxon>
        <taxon>Methylobacterium</taxon>
    </lineage>
</organism>
<comment type="caution">
    <text evidence="2">The sequence shown here is derived from an EMBL/GenBank/DDBJ whole genome shotgun (WGS) entry which is preliminary data.</text>
</comment>